<feature type="region of interest" description="Disordered" evidence="13">
    <location>
        <begin position="545"/>
        <end position="592"/>
    </location>
</feature>
<evidence type="ECO:0000256" key="6">
    <source>
        <dbReference type="ARBA" id="ARBA00022771"/>
    </source>
</evidence>
<evidence type="ECO:0000256" key="1">
    <source>
        <dbReference type="ARBA" id="ARBA00004123"/>
    </source>
</evidence>
<dbReference type="InterPro" id="IPR036236">
    <property type="entry name" value="Znf_C2H2_sf"/>
</dbReference>
<name>A0A1L9TU02_9EURO</name>
<evidence type="ECO:0000256" key="3">
    <source>
        <dbReference type="ARBA" id="ARBA00022490"/>
    </source>
</evidence>
<keyword evidence="5" id="KW-0677">Repeat</keyword>
<feature type="domain" description="C2H2-type" evidence="14">
    <location>
        <begin position="473"/>
        <end position="501"/>
    </location>
</feature>
<keyword evidence="8" id="KW-0805">Transcription regulation</keyword>
<organism evidence="15 16">
    <name type="scientific">Aspergillus sydowii CBS 593.65</name>
    <dbReference type="NCBI Taxonomy" id="1036612"/>
    <lineage>
        <taxon>Eukaryota</taxon>
        <taxon>Fungi</taxon>
        <taxon>Dikarya</taxon>
        <taxon>Ascomycota</taxon>
        <taxon>Pezizomycotina</taxon>
        <taxon>Eurotiomycetes</taxon>
        <taxon>Eurotiomycetidae</taxon>
        <taxon>Eurotiales</taxon>
        <taxon>Aspergillaceae</taxon>
        <taxon>Aspergillus</taxon>
        <taxon>Aspergillus subgen. Nidulantes</taxon>
    </lineage>
</organism>
<keyword evidence="7" id="KW-0862">Zinc</keyword>
<feature type="region of interest" description="Disordered" evidence="13">
    <location>
        <begin position="205"/>
        <end position="231"/>
    </location>
</feature>
<evidence type="ECO:0000256" key="13">
    <source>
        <dbReference type="SAM" id="MobiDB-lite"/>
    </source>
</evidence>
<keyword evidence="9" id="KW-0843">Virulence</keyword>
<dbReference type="FunFam" id="3.30.160.60:FF:000243">
    <property type="entry name" value="Probable transcription factor steA"/>
    <property type="match status" value="1"/>
</dbReference>
<feature type="compositionally biased region" description="Basic and acidic residues" evidence="13">
    <location>
        <begin position="427"/>
        <end position="436"/>
    </location>
</feature>
<sequence>MDGYTMASSGQPQFAYYSADSQQRQQYAGHPSEMQYYGQVSPFPHAQQQSQQQHCVPEQQPIYSAPAVLNMHQMATTNAFRGAMNMTPIASPQPSHFKSSLAVQGSPALMPIDTRFVGNEYYAFPSTPPLSAAGSSVSSPPSSNGNLHTPIDNFFTLEKVEGVKEGCEGEVHAEILANVDWQRSASPAMTPVFIHNPSISSHSSELLSANSSCPSLSPSPSPVSSMFGQSQSPLQLEHSTSFCDPRELTVESANSAPTELPPLPSLSCDDEEPKVVLGSEAVTLPVHENPAPSFTSSNEDPLNSLPTFDSFSDLDSDDEFVNRLVDFHPSGSTFYLGGKRQRLGTYSLDEDEFLSEHGLEDNEDLEVSLSGLPVIPAETSETSEEMASKKRCNRKSPKKTSTEDHTDAFAGMQAQMPVNDNAIESMPSHDHADCQARQHSVVSSSGSETASGPVSVRRRGRKQSLTEDPSKTFVCTLCSRRFRRQEHLKRHYRSLHTQDKPFECGECGKKFSRSDNLAQHARTHAATSVVMGVIDNSNGGVQAYEERDPSTMGAVLYDNATKSTTGDSDESAETPSGDRRSLKKRKREESNA</sequence>
<dbReference type="RefSeq" id="XP_040706723.1">
    <property type="nucleotide sequence ID" value="XM_040849072.1"/>
</dbReference>
<reference evidence="16" key="1">
    <citation type="journal article" date="2017" name="Genome Biol.">
        <title>Comparative genomics reveals high biological diversity and specific adaptations in the industrially and medically important fungal genus Aspergillus.</title>
        <authorList>
            <person name="de Vries R.P."/>
            <person name="Riley R."/>
            <person name="Wiebenga A."/>
            <person name="Aguilar-Osorio G."/>
            <person name="Amillis S."/>
            <person name="Uchima C.A."/>
            <person name="Anderluh G."/>
            <person name="Asadollahi M."/>
            <person name="Askin M."/>
            <person name="Barry K."/>
            <person name="Battaglia E."/>
            <person name="Bayram O."/>
            <person name="Benocci T."/>
            <person name="Braus-Stromeyer S.A."/>
            <person name="Caldana C."/>
            <person name="Canovas D."/>
            <person name="Cerqueira G.C."/>
            <person name="Chen F."/>
            <person name="Chen W."/>
            <person name="Choi C."/>
            <person name="Clum A."/>
            <person name="Dos Santos R.A."/>
            <person name="Damasio A.R."/>
            <person name="Diallinas G."/>
            <person name="Emri T."/>
            <person name="Fekete E."/>
            <person name="Flipphi M."/>
            <person name="Freyberg S."/>
            <person name="Gallo A."/>
            <person name="Gournas C."/>
            <person name="Habgood R."/>
            <person name="Hainaut M."/>
            <person name="Harispe M.L."/>
            <person name="Henrissat B."/>
            <person name="Hilden K.S."/>
            <person name="Hope R."/>
            <person name="Hossain A."/>
            <person name="Karabika E."/>
            <person name="Karaffa L."/>
            <person name="Karanyi Z."/>
            <person name="Krasevec N."/>
            <person name="Kuo A."/>
            <person name="Kusch H."/>
            <person name="LaButti K."/>
            <person name="Lagendijk E.L."/>
            <person name="Lapidus A."/>
            <person name="Levasseur A."/>
            <person name="Lindquist E."/>
            <person name="Lipzen A."/>
            <person name="Logrieco A.F."/>
            <person name="MacCabe A."/>
            <person name="Maekelae M.R."/>
            <person name="Malavazi I."/>
            <person name="Melin P."/>
            <person name="Meyer V."/>
            <person name="Mielnichuk N."/>
            <person name="Miskei M."/>
            <person name="Molnar A.P."/>
            <person name="Mule G."/>
            <person name="Ngan C.Y."/>
            <person name="Orejas M."/>
            <person name="Orosz E."/>
            <person name="Ouedraogo J.P."/>
            <person name="Overkamp K.M."/>
            <person name="Park H.-S."/>
            <person name="Perrone G."/>
            <person name="Piumi F."/>
            <person name="Punt P.J."/>
            <person name="Ram A.F."/>
            <person name="Ramon A."/>
            <person name="Rauscher S."/>
            <person name="Record E."/>
            <person name="Riano-Pachon D.M."/>
            <person name="Robert V."/>
            <person name="Roehrig J."/>
            <person name="Ruller R."/>
            <person name="Salamov A."/>
            <person name="Salih N.S."/>
            <person name="Samson R.A."/>
            <person name="Sandor E."/>
            <person name="Sanguinetti M."/>
            <person name="Schuetze T."/>
            <person name="Sepcic K."/>
            <person name="Shelest E."/>
            <person name="Sherlock G."/>
            <person name="Sophianopoulou V."/>
            <person name="Squina F.M."/>
            <person name="Sun H."/>
            <person name="Susca A."/>
            <person name="Todd R.B."/>
            <person name="Tsang A."/>
            <person name="Unkles S.E."/>
            <person name="van de Wiele N."/>
            <person name="van Rossen-Uffink D."/>
            <person name="Oliveira J.V."/>
            <person name="Vesth T.C."/>
            <person name="Visser J."/>
            <person name="Yu J.-H."/>
            <person name="Zhou M."/>
            <person name="Andersen M.R."/>
            <person name="Archer D.B."/>
            <person name="Baker S.E."/>
            <person name="Benoit I."/>
            <person name="Brakhage A.A."/>
            <person name="Braus G.H."/>
            <person name="Fischer R."/>
            <person name="Frisvad J.C."/>
            <person name="Goldman G.H."/>
            <person name="Houbraken J."/>
            <person name="Oakley B."/>
            <person name="Pocsi I."/>
            <person name="Scazzocchio C."/>
            <person name="Seiboth B."/>
            <person name="vanKuyk P.A."/>
            <person name="Wortman J."/>
            <person name="Dyer P.S."/>
            <person name="Grigoriev I.V."/>
        </authorList>
    </citation>
    <scope>NUCLEOTIDE SEQUENCE [LARGE SCALE GENOMIC DNA]</scope>
    <source>
        <strain evidence="16">CBS 593.65</strain>
    </source>
</reference>
<evidence type="ECO:0000256" key="7">
    <source>
        <dbReference type="ARBA" id="ARBA00022833"/>
    </source>
</evidence>
<dbReference type="EMBL" id="KV878583">
    <property type="protein sequence ID" value="OJJ62917.1"/>
    <property type="molecule type" value="Genomic_DNA"/>
</dbReference>
<accession>A0A1L9TU02</accession>
<dbReference type="InterPro" id="IPR051059">
    <property type="entry name" value="VerF-like"/>
</dbReference>
<dbReference type="GO" id="GO:0008270">
    <property type="term" value="F:zinc ion binding"/>
    <property type="evidence" value="ECO:0007669"/>
    <property type="project" value="UniProtKB-KW"/>
</dbReference>
<evidence type="ECO:0000313" key="15">
    <source>
        <dbReference type="EMBL" id="OJJ62917.1"/>
    </source>
</evidence>
<evidence type="ECO:0000256" key="10">
    <source>
        <dbReference type="ARBA" id="ARBA00023163"/>
    </source>
</evidence>
<evidence type="ECO:0000259" key="14">
    <source>
        <dbReference type="PROSITE" id="PS50157"/>
    </source>
</evidence>
<dbReference type="AlphaFoldDB" id="A0A1L9TU02"/>
<comment type="subcellular location">
    <subcellularLocation>
        <location evidence="2">Cytoplasm</location>
    </subcellularLocation>
    <subcellularLocation>
        <location evidence="1">Nucleus</location>
    </subcellularLocation>
</comment>
<evidence type="ECO:0000256" key="9">
    <source>
        <dbReference type="ARBA" id="ARBA00023026"/>
    </source>
</evidence>
<gene>
    <name evidence="15" type="ORF">ASPSYDRAFT_55658</name>
</gene>
<proteinExistence type="predicted"/>
<dbReference type="PROSITE" id="PS00028">
    <property type="entry name" value="ZINC_FINGER_C2H2_1"/>
    <property type="match status" value="2"/>
</dbReference>
<dbReference type="PANTHER" id="PTHR40626:SF13">
    <property type="entry name" value="RESPIRATION FACTOR 2-RELATED"/>
    <property type="match status" value="1"/>
</dbReference>
<dbReference type="OrthoDB" id="654211at2759"/>
<keyword evidence="4" id="KW-0479">Metal-binding</keyword>
<dbReference type="GO" id="GO:0000978">
    <property type="term" value="F:RNA polymerase II cis-regulatory region sequence-specific DNA binding"/>
    <property type="evidence" value="ECO:0007669"/>
    <property type="project" value="InterPro"/>
</dbReference>
<keyword evidence="3" id="KW-0963">Cytoplasm</keyword>
<feature type="compositionally biased region" description="Low complexity" evidence="13">
    <location>
        <begin position="440"/>
        <end position="455"/>
    </location>
</feature>
<dbReference type="Gene3D" id="3.30.160.60">
    <property type="entry name" value="Classic Zinc Finger"/>
    <property type="match status" value="2"/>
</dbReference>
<keyword evidence="11" id="KW-0539">Nucleus</keyword>
<dbReference type="FunFam" id="3.30.160.60:FF:000141">
    <property type="entry name" value="C2H2 zinc finger protein"/>
    <property type="match status" value="1"/>
</dbReference>
<dbReference type="SMART" id="SM00355">
    <property type="entry name" value="ZnF_C2H2"/>
    <property type="match status" value="2"/>
</dbReference>
<evidence type="ECO:0000256" key="2">
    <source>
        <dbReference type="ARBA" id="ARBA00004496"/>
    </source>
</evidence>
<evidence type="ECO:0000256" key="5">
    <source>
        <dbReference type="ARBA" id="ARBA00022737"/>
    </source>
</evidence>
<keyword evidence="16" id="KW-1185">Reference proteome</keyword>
<feature type="compositionally biased region" description="Low complexity" evidence="13">
    <location>
        <begin position="205"/>
        <end position="225"/>
    </location>
</feature>
<protein>
    <recommendedName>
        <fullName evidence="14">C2H2-type domain-containing protein</fullName>
    </recommendedName>
</protein>
<dbReference type="Pfam" id="PF00096">
    <property type="entry name" value="zf-C2H2"/>
    <property type="match status" value="2"/>
</dbReference>
<evidence type="ECO:0000256" key="4">
    <source>
        <dbReference type="ARBA" id="ARBA00022723"/>
    </source>
</evidence>
<dbReference type="GO" id="GO:0005634">
    <property type="term" value="C:nucleus"/>
    <property type="evidence" value="ECO:0007669"/>
    <property type="project" value="UniProtKB-SubCell"/>
</dbReference>
<dbReference type="GO" id="GO:0000981">
    <property type="term" value="F:DNA-binding transcription factor activity, RNA polymerase II-specific"/>
    <property type="evidence" value="ECO:0007669"/>
    <property type="project" value="InterPro"/>
</dbReference>
<evidence type="ECO:0000256" key="11">
    <source>
        <dbReference type="ARBA" id="ARBA00023242"/>
    </source>
</evidence>
<dbReference type="PROSITE" id="PS50157">
    <property type="entry name" value="ZINC_FINGER_C2H2_2"/>
    <property type="match status" value="2"/>
</dbReference>
<keyword evidence="10" id="KW-0804">Transcription</keyword>
<dbReference type="VEuPathDB" id="FungiDB:ASPSYDRAFT_55658"/>
<dbReference type="GeneID" id="63765145"/>
<dbReference type="STRING" id="1036612.A0A1L9TU02"/>
<dbReference type="GO" id="GO:0000785">
    <property type="term" value="C:chromatin"/>
    <property type="evidence" value="ECO:0007669"/>
    <property type="project" value="TreeGrafter"/>
</dbReference>
<evidence type="ECO:0000256" key="12">
    <source>
        <dbReference type="PROSITE-ProRule" id="PRU00042"/>
    </source>
</evidence>
<keyword evidence="6 12" id="KW-0863">Zinc-finger</keyword>
<feature type="region of interest" description="Disordered" evidence="13">
    <location>
        <begin position="422"/>
        <end position="467"/>
    </location>
</feature>
<evidence type="ECO:0000256" key="8">
    <source>
        <dbReference type="ARBA" id="ARBA00023015"/>
    </source>
</evidence>
<dbReference type="GO" id="GO:0005737">
    <property type="term" value="C:cytoplasm"/>
    <property type="evidence" value="ECO:0007669"/>
    <property type="project" value="UniProtKB-SubCell"/>
</dbReference>
<feature type="compositionally biased region" description="Basic residues" evidence="13">
    <location>
        <begin position="389"/>
        <end position="398"/>
    </location>
</feature>
<dbReference type="Proteomes" id="UP000184356">
    <property type="component" value="Unassembled WGS sequence"/>
</dbReference>
<dbReference type="InterPro" id="IPR013087">
    <property type="entry name" value="Znf_C2H2_type"/>
</dbReference>
<dbReference type="SUPFAM" id="SSF57667">
    <property type="entry name" value="beta-beta-alpha zinc fingers"/>
    <property type="match status" value="1"/>
</dbReference>
<dbReference type="PANTHER" id="PTHR40626">
    <property type="entry name" value="MIP31509P"/>
    <property type="match status" value="1"/>
</dbReference>
<evidence type="ECO:0000313" key="16">
    <source>
        <dbReference type="Proteomes" id="UP000184356"/>
    </source>
</evidence>
<feature type="domain" description="C2H2-type" evidence="14">
    <location>
        <begin position="502"/>
        <end position="529"/>
    </location>
</feature>
<feature type="region of interest" description="Disordered" evidence="13">
    <location>
        <begin position="378"/>
        <end position="404"/>
    </location>
</feature>